<evidence type="ECO:0000313" key="1">
    <source>
        <dbReference type="EMBL" id="CEG45198.1"/>
    </source>
</evidence>
<dbReference type="Proteomes" id="UP000054928">
    <property type="component" value="Unassembled WGS sequence"/>
</dbReference>
<dbReference type="RefSeq" id="XP_024581567.1">
    <property type="nucleotide sequence ID" value="XM_024715917.1"/>
</dbReference>
<organism evidence="1 2">
    <name type="scientific">Plasmopara halstedii</name>
    <name type="common">Downy mildew of sunflower</name>
    <dbReference type="NCBI Taxonomy" id="4781"/>
    <lineage>
        <taxon>Eukaryota</taxon>
        <taxon>Sar</taxon>
        <taxon>Stramenopiles</taxon>
        <taxon>Oomycota</taxon>
        <taxon>Peronosporomycetes</taxon>
        <taxon>Peronosporales</taxon>
        <taxon>Peronosporaceae</taxon>
        <taxon>Plasmopara</taxon>
    </lineage>
</organism>
<evidence type="ECO:0000313" key="2">
    <source>
        <dbReference type="Proteomes" id="UP000054928"/>
    </source>
</evidence>
<sequence>MFFDPAGLVPCELECEVKDPNSLQNGDDDGRFSIISGLTASLELLRYEKEAPKRKHGSTVFRPMTNKNGSLEYQNCLRKHCDIDSIIVVHFFAAMVYMYIDPVKIQALPGPLLFPKRLRHSFICAGVVKPSLFSPNGSVDDQYHQQSQMTYLTA</sequence>
<accession>A0A0P1AU21</accession>
<proteinExistence type="predicted"/>
<dbReference type="EMBL" id="CCYD01001551">
    <property type="protein sequence ID" value="CEG45198.1"/>
    <property type="molecule type" value="Genomic_DNA"/>
</dbReference>
<reference evidence="2" key="1">
    <citation type="submission" date="2014-09" db="EMBL/GenBank/DDBJ databases">
        <authorList>
            <person name="Sharma Rahul"/>
            <person name="Thines Marco"/>
        </authorList>
    </citation>
    <scope>NUCLEOTIDE SEQUENCE [LARGE SCALE GENOMIC DNA]</scope>
</reference>
<keyword evidence="2" id="KW-1185">Reference proteome</keyword>
<dbReference type="GeneID" id="36396568"/>
<dbReference type="AlphaFoldDB" id="A0A0P1AU21"/>
<name>A0A0P1AU21_PLAHL</name>
<protein>
    <submittedName>
        <fullName evidence="1">Uncharacterized protein</fullName>
    </submittedName>
</protein>